<feature type="domain" description="Calcineurin-like phosphoesterase" evidence="2">
    <location>
        <begin position="68"/>
        <end position="252"/>
    </location>
</feature>
<name>D2VVY2_NAEGR</name>
<accession>D2VVY2</accession>
<dbReference type="KEGG" id="ngr:NAEGRDRAFT_52687"/>
<dbReference type="OMA" id="GIKFANC"/>
<evidence type="ECO:0000313" key="4">
    <source>
        <dbReference type="Proteomes" id="UP000006671"/>
    </source>
</evidence>
<feature type="region of interest" description="Disordered" evidence="1">
    <location>
        <begin position="1"/>
        <end position="40"/>
    </location>
</feature>
<dbReference type="Gene3D" id="3.60.21.10">
    <property type="match status" value="1"/>
</dbReference>
<dbReference type="PANTHER" id="PTHR12905">
    <property type="entry name" value="METALLOPHOSPHOESTERASE"/>
    <property type="match status" value="1"/>
</dbReference>
<dbReference type="Proteomes" id="UP000006671">
    <property type="component" value="Unassembled WGS sequence"/>
</dbReference>
<dbReference type="SUPFAM" id="SSF56300">
    <property type="entry name" value="Metallo-dependent phosphatases"/>
    <property type="match status" value="1"/>
</dbReference>
<gene>
    <name evidence="3" type="ORF">NAEGRDRAFT_52687</name>
</gene>
<dbReference type="Pfam" id="PF00149">
    <property type="entry name" value="Metallophos"/>
    <property type="match status" value="1"/>
</dbReference>
<protein>
    <submittedName>
        <fullName evidence="3">Predicted protein</fullName>
    </submittedName>
</protein>
<dbReference type="InterPro" id="IPR051693">
    <property type="entry name" value="UPF0046_metallophosphoest"/>
</dbReference>
<dbReference type="OrthoDB" id="630188at2759"/>
<dbReference type="GeneID" id="8863866"/>
<sequence length="283" mass="31949">MPPPPPPTSFIAVKAPTTKILSSSTTSNSDELMKKLSSRREQEAIKAPKKIEWEIVHPQPTSEGKKVLKFVIISDTHNKHDMLQLPEGDVFIHCGDMTDEGKLEDIEKFNQWVGTLPYKHKIVICGNHEVDISKLGKEKIQELFSNAIYLENSSVVIEGVKIYGTPYIPNMSDLPGEKKEYMCQFDNDYFYRSEEKLAEIFATIDPDTNILVTHTPPKGHLDGILKYGSPSLMTRMNELKDLKVNCFGHVHMGYGYEKIQNGVTVINAASDGDEHPIHFDYNV</sequence>
<organism evidence="4">
    <name type="scientific">Naegleria gruberi</name>
    <name type="common">Amoeba</name>
    <dbReference type="NCBI Taxonomy" id="5762"/>
    <lineage>
        <taxon>Eukaryota</taxon>
        <taxon>Discoba</taxon>
        <taxon>Heterolobosea</taxon>
        <taxon>Tetramitia</taxon>
        <taxon>Eutetramitia</taxon>
        <taxon>Vahlkampfiidae</taxon>
        <taxon>Naegleria</taxon>
    </lineage>
</organism>
<dbReference type="InterPro" id="IPR029052">
    <property type="entry name" value="Metallo-depent_PP-like"/>
</dbReference>
<dbReference type="AlphaFoldDB" id="D2VVY2"/>
<keyword evidence="4" id="KW-1185">Reference proteome</keyword>
<dbReference type="RefSeq" id="XP_002671724.1">
    <property type="nucleotide sequence ID" value="XM_002671678.1"/>
</dbReference>
<reference evidence="3 4" key="1">
    <citation type="journal article" date="2010" name="Cell">
        <title>The genome of Naegleria gruberi illuminates early eukaryotic versatility.</title>
        <authorList>
            <person name="Fritz-Laylin L.K."/>
            <person name="Prochnik S.E."/>
            <person name="Ginger M.L."/>
            <person name="Dacks J.B."/>
            <person name="Carpenter M.L."/>
            <person name="Field M.C."/>
            <person name="Kuo A."/>
            <person name="Paredez A."/>
            <person name="Chapman J."/>
            <person name="Pham J."/>
            <person name="Shu S."/>
            <person name="Neupane R."/>
            <person name="Cipriano M."/>
            <person name="Mancuso J."/>
            <person name="Tu H."/>
            <person name="Salamov A."/>
            <person name="Lindquist E."/>
            <person name="Shapiro H."/>
            <person name="Lucas S."/>
            <person name="Grigoriev I.V."/>
            <person name="Cande W.Z."/>
            <person name="Fulton C."/>
            <person name="Rokhsar D.S."/>
            <person name="Dawson S.C."/>
        </authorList>
    </citation>
    <scope>NUCLEOTIDE SEQUENCE [LARGE SCALE GENOMIC DNA]</scope>
    <source>
        <strain evidence="3 4">NEG-M</strain>
    </source>
</reference>
<feature type="compositionally biased region" description="Polar residues" evidence="1">
    <location>
        <begin position="19"/>
        <end position="30"/>
    </location>
</feature>
<evidence type="ECO:0000313" key="3">
    <source>
        <dbReference type="EMBL" id="EFC38980.1"/>
    </source>
</evidence>
<dbReference type="EMBL" id="GG738903">
    <property type="protein sequence ID" value="EFC38980.1"/>
    <property type="molecule type" value="Genomic_DNA"/>
</dbReference>
<dbReference type="eggNOG" id="KOG3947">
    <property type="taxonomic scope" value="Eukaryota"/>
</dbReference>
<evidence type="ECO:0000256" key="1">
    <source>
        <dbReference type="SAM" id="MobiDB-lite"/>
    </source>
</evidence>
<proteinExistence type="predicted"/>
<dbReference type="VEuPathDB" id="AmoebaDB:NAEGRDRAFT_52687"/>
<feature type="compositionally biased region" description="Basic and acidic residues" evidence="1">
    <location>
        <begin position="31"/>
        <end position="40"/>
    </location>
</feature>
<dbReference type="CDD" id="cd07379">
    <property type="entry name" value="MPP_239FB"/>
    <property type="match status" value="1"/>
</dbReference>
<dbReference type="GO" id="GO:0016787">
    <property type="term" value="F:hydrolase activity"/>
    <property type="evidence" value="ECO:0007669"/>
    <property type="project" value="InterPro"/>
</dbReference>
<evidence type="ECO:0000259" key="2">
    <source>
        <dbReference type="Pfam" id="PF00149"/>
    </source>
</evidence>
<dbReference type="InterPro" id="IPR004843">
    <property type="entry name" value="Calcineurin-like_PHP"/>
</dbReference>
<dbReference type="PANTHER" id="PTHR12905:SF0">
    <property type="entry name" value="CALCINEURIN-LIKE PHOSPHOESTERASE DOMAIN-CONTAINING PROTEIN"/>
    <property type="match status" value="1"/>
</dbReference>
<dbReference type="InParanoid" id="D2VVY2"/>